<dbReference type="Gene3D" id="3.90.550.10">
    <property type="entry name" value="Spore Coat Polysaccharide Biosynthesis Protein SpsA, Chain A"/>
    <property type="match status" value="1"/>
</dbReference>
<dbReference type="STRING" id="1449350.OCH239_00430"/>
<name>X7ENG0_9RHOB</name>
<keyword evidence="2" id="KW-1003">Cell membrane</keyword>
<keyword evidence="4" id="KW-0808">Transferase</keyword>
<dbReference type="RefSeq" id="WP_037257011.1">
    <property type="nucleotide sequence ID" value="NZ_JALZ01000001.1"/>
</dbReference>
<dbReference type="AlphaFoldDB" id="X7ENG0"/>
<dbReference type="Proteomes" id="UP000022447">
    <property type="component" value="Unassembled WGS sequence"/>
</dbReference>
<dbReference type="SUPFAM" id="SSF53448">
    <property type="entry name" value="Nucleotide-diphospho-sugar transferases"/>
    <property type="match status" value="1"/>
</dbReference>
<evidence type="ECO:0000256" key="2">
    <source>
        <dbReference type="ARBA" id="ARBA00022475"/>
    </source>
</evidence>
<dbReference type="PANTHER" id="PTHR43646:SF2">
    <property type="entry name" value="GLYCOSYLTRANSFERASE 2-LIKE DOMAIN-CONTAINING PROTEIN"/>
    <property type="match status" value="1"/>
</dbReference>
<dbReference type="GO" id="GO:0005886">
    <property type="term" value="C:plasma membrane"/>
    <property type="evidence" value="ECO:0007669"/>
    <property type="project" value="UniProtKB-SubCell"/>
</dbReference>
<proteinExistence type="predicted"/>
<evidence type="ECO:0000256" key="3">
    <source>
        <dbReference type="ARBA" id="ARBA00022676"/>
    </source>
</evidence>
<keyword evidence="7" id="KW-1185">Reference proteome</keyword>
<reference evidence="6 7" key="1">
    <citation type="submission" date="2014-01" db="EMBL/GenBank/DDBJ databases">
        <title>Roseivivax halodurans JCM 10272 Genome Sequencing.</title>
        <authorList>
            <person name="Lai Q."/>
            <person name="Li G."/>
            <person name="Shao Z."/>
        </authorList>
    </citation>
    <scope>NUCLEOTIDE SEQUENCE [LARGE SCALE GENOMIC DNA]</scope>
    <source>
        <strain evidence="6 7">JCM 10272</strain>
    </source>
</reference>
<evidence type="ECO:0000313" key="6">
    <source>
        <dbReference type="EMBL" id="ETX16708.1"/>
    </source>
</evidence>
<organism evidence="6 7">
    <name type="scientific">Roseivivax halodurans JCM 10272</name>
    <dbReference type="NCBI Taxonomy" id="1449350"/>
    <lineage>
        <taxon>Bacteria</taxon>
        <taxon>Pseudomonadati</taxon>
        <taxon>Pseudomonadota</taxon>
        <taxon>Alphaproteobacteria</taxon>
        <taxon>Rhodobacterales</taxon>
        <taxon>Roseobacteraceae</taxon>
        <taxon>Roseivivax</taxon>
    </lineage>
</organism>
<dbReference type="Pfam" id="PF13641">
    <property type="entry name" value="Glyco_tranf_2_3"/>
    <property type="match status" value="1"/>
</dbReference>
<evidence type="ECO:0000256" key="5">
    <source>
        <dbReference type="ARBA" id="ARBA00023136"/>
    </source>
</evidence>
<dbReference type="GO" id="GO:0016757">
    <property type="term" value="F:glycosyltransferase activity"/>
    <property type="evidence" value="ECO:0007669"/>
    <property type="project" value="UniProtKB-KW"/>
</dbReference>
<keyword evidence="5" id="KW-0472">Membrane</keyword>
<protein>
    <recommendedName>
        <fullName evidence="8">Glycosyltransferase 2-like domain-containing protein</fullName>
    </recommendedName>
</protein>
<evidence type="ECO:0000313" key="7">
    <source>
        <dbReference type="Proteomes" id="UP000022447"/>
    </source>
</evidence>
<gene>
    <name evidence="6" type="ORF">OCH239_00430</name>
</gene>
<keyword evidence="3" id="KW-0328">Glycosyltransferase</keyword>
<comment type="subcellular location">
    <subcellularLocation>
        <location evidence="1">Cell membrane</location>
    </subcellularLocation>
</comment>
<dbReference type="PANTHER" id="PTHR43646">
    <property type="entry name" value="GLYCOSYLTRANSFERASE"/>
    <property type="match status" value="1"/>
</dbReference>
<dbReference type="InterPro" id="IPR029044">
    <property type="entry name" value="Nucleotide-diphossugar_trans"/>
</dbReference>
<sequence length="326" mass="34664">MTHITVAVPACNEAEGLPAHLAALDRAAARTRAQVDVLIFANGCTDDTARLASGFKARHCRVRVESATLAPGEANAGTARRLAARMAVALSPETDILVTTDADSQLAPDCLEAFRSGVSAGADLVCGTISFSLAPEVRNAPCMRRHDRIATPYGELMRELRFGIDLLCGRRAPGPLPHYVASGACMALSRALYEAIGGFPDAACGEDRALARCAGRRGARIDYCSRAHAVVSPRLVGRAAGGMADTLRRRLGDPDPLTDAAFLRAADVRRVWQAARSGDRTACLPDAERPMRLSDLERELPRLRAFMDARVRPLVTGTAATAPLVA</sequence>
<evidence type="ECO:0008006" key="8">
    <source>
        <dbReference type="Google" id="ProtNLM"/>
    </source>
</evidence>
<accession>X7ENG0</accession>
<dbReference type="eggNOG" id="COG1215">
    <property type="taxonomic scope" value="Bacteria"/>
</dbReference>
<evidence type="ECO:0000256" key="1">
    <source>
        <dbReference type="ARBA" id="ARBA00004236"/>
    </source>
</evidence>
<dbReference type="OrthoDB" id="8416156at2"/>
<comment type="caution">
    <text evidence="6">The sequence shown here is derived from an EMBL/GenBank/DDBJ whole genome shotgun (WGS) entry which is preliminary data.</text>
</comment>
<evidence type="ECO:0000256" key="4">
    <source>
        <dbReference type="ARBA" id="ARBA00022679"/>
    </source>
</evidence>
<dbReference type="EMBL" id="JALZ01000001">
    <property type="protein sequence ID" value="ETX16708.1"/>
    <property type="molecule type" value="Genomic_DNA"/>
</dbReference>